<accession>A0A1X2F8J9</accession>
<dbReference type="PROSITE" id="PS51078">
    <property type="entry name" value="ICLR_ED"/>
    <property type="match status" value="1"/>
</dbReference>
<organism evidence="6 7">
    <name type="scientific">Mycolicibacterium wolinskyi</name>
    <dbReference type="NCBI Taxonomy" id="59750"/>
    <lineage>
        <taxon>Bacteria</taxon>
        <taxon>Bacillati</taxon>
        <taxon>Actinomycetota</taxon>
        <taxon>Actinomycetes</taxon>
        <taxon>Mycobacteriales</taxon>
        <taxon>Mycobacteriaceae</taxon>
        <taxon>Mycolicibacterium</taxon>
    </lineage>
</organism>
<dbReference type="InterPro" id="IPR036388">
    <property type="entry name" value="WH-like_DNA-bd_sf"/>
</dbReference>
<dbReference type="PANTHER" id="PTHR30136:SF24">
    <property type="entry name" value="HTH-TYPE TRANSCRIPTIONAL REPRESSOR ALLR"/>
    <property type="match status" value="1"/>
</dbReference>
<dbReference type="GO" id="GO:0003677">
    <property type="term" value="F:DNA binding"/>
    <property type="evidence" value="ECO:0007669"/>
    <property type="project" value="UniProtKB-KW"/>
</dbReference>
<dbReference type="InterPro" id="IPR005471">
    <property type="entry name" value="Tscrpt_reg_IclR_N"/>
</dbReference>
<keyword evidence="2" id="KW-0238">DNA-binding</keyword>
<gene>
    <name evidence="6" type="ORF">AWC31_26730</name>
</gene>
<feature type="domain" description="HTH iclR-type" evidence="4">
    <location>
        <begin position="26"/>
        <end position="87"/>
    </location>
</feature>
<dbReference type="AlphaFoldDB" id="A0A1X2F8J9"/>
<dbReference type="Gene3D" id="3.30.450.40">
    <property type="match status" value="1"/>
</dbReference>
<dbReference type="Pfam" id="PF01614">
    <property type="entry name" value="IclR_C"/>
    <property type="match status" value="1"/>
</dbReference>
<evidence type="ECO:0000313" key="7">
    <source>
        <dbReference type="Proteomes" id="UP000193964"/>
    </source>
</evidence>
<dbReference type="SUPFAM" id="SSF55781">
    <property type="entry name" value="GAF domain-like"/>
    <property type="match status" value="1"/>
</dbReference>
<keyword evidence="3" id="KW-0804">Transcription</keyword>
<dbReference type="Gene3D" id="1.10.10.10">
    <property type="entry name" value="Winged helix-like DNA-binding domain superfamily/Winged helix DNA-binding domain"/>
    <property type="match status" value="1"/>
</dbReference>
<dbReference type="InterPro" id="IPR050707">
    <property type="entry name" value="HTH_MetabolicPath_Reg"/>
</dbReference>
<dbReference type="OrthoDB" id="7274111at2"/>
<keyword evidence="1" id="KW-0805">Transcription regulation</keyword>
<dbReference type="EMBL" id="LQQA01000015">
    <property type="protein sequence ID" value="ORX14760.1"/>
    <property type="molecule type" value="Genomic_DNA"/>
</dbReference>
<evidence type="ECO:0000313" key="6">
    <source>
        <dbReference type="EMBL" id="ORX14760.1"/>
    </source>
</evidence>
<dbReference type="InterPro" id="IPR014757">
    <property type="entry name" value="Tscrpt_reg_IclR_C"/>
</dbReference>
<sequence length="266" mass="28735">MRRYFVPDPGTSEELSIDVEPIGEHLSSLDSGLRVMTMFVNSDSINVTSVARELSCSRSSAYRILNTLRNRGIVILGPTGRGYFPGPVLLDLARPRGLDLDDRTRLLPVLRRAVDLTGETVHVATLVGTQVLFFDGIEPDRPVRATLQQGYLRPAHAISAGKLLLSQLTDDQVRALYPAQQLAKVTPWTIDTVTGLLDELATIRRTGQAFSRQEAAVGLCGTAVALPGRSWRERVALCATVPHDRGDDAGLLATQAGLLEAAAGLT</sequence>
<reference evidence="6 7" key="1">
    <citation type="submission" date="2016-01" db="EMBL/GenBank/DDBJ databases">
        <title>The new phylogeny of the genus Mycobacterium.</title>
        <authorList>
            <person name="Tarcisio F."/>
            <person name="Conor M."/>
            <person name="Antonella G."/>
            <person name="Elisabetta G."/>
            <person name="Giulia F.S."/>
            <person name="Sara T."/>
            <person name="Anna F."/>
            <person name="Clotilde B."/>
            <person name="Roberto B."/>
            <person name="Veronica D.S."/>
            <person name="Fabio R."/>
            <person name="Monica P."/>
            <person name="Olivier J."/>
            <person name="Enrico T."/>
            <person name="Nicola S."/>
        </authorList>
    </citation>
    <scope>NUCLEOTIDE SEQUENCE [LARGE SCALE GENOMIC DNA]</scope>
    <source>
        <strain evidence="6 7">ATCC 700010</strain>
    </source>
</reference>
<evidence type="ECO:0008006" key="8">
    <source>
        <dbReference type="Google" id="ProtNLM"/>
    </source>
</evidence>
<proteinExistence type="predicted"/>
<comment type="caution">
    <text evidence="6">The sequence shown here is derived from an EMBL/GenBank/DDBJ whole genome shotgun (WGS) entry which is preliminary data.</text>
</comment>
<dbReference type="Pfam" id="PF09339">
    <property type="entry name" value="HTH_IclR"/>
    <property type="match status" value="1"/>
</dbReference>
<dbReference type="GO" id="GO:0003700">
    <property type="term" value="F:DNA-binding transcription factor activity"/>
    <property type="evidence" value="ECO:0007669"/>
    <property type="project" value="TreeGrafter"/>
</dbReference>
<evidence type="ECO:0000256" key="3">
    <source>
        <dbReference type="ARBA" id="ARBA00023163"/>
    </source>
</evidence>
<dbReference type="InterPro" id="IPR036390">
    <property type="entry name" value="WH_DNA-bd_sf"/>
</dbReference>
<feature type="domain" description="IclR-ED" evidence="5">
    <location>
        <begin position="88"/>
        <end position="266"/>
    </location>
</feature>
<name>A0A1X2F8J9_9MYCO</name>
<protein>
    <recommendedName>
        <fullName evidence="8">IclR family transcriptional regulator</fullName>
    </recommendedName>
</protein>
<dbReference type="SUPFAM" id="SSF46785">
    <property type="entry name" value="Winged helix' DNA-binding domain"/>
    <property type="match status" value="1"/>
</dbReference>
<evidence type="ECO:0000259" key="4">
    <source>
        <dbReference type="PROSITE" id="PS51077"/>
    </source>
</evidence>
<dbReference type="PROSITE" id="PS51077">
    <property type="entry name" value="HTH_ICLR"/>
    <property type="match status" value="1"/>
</dbReference>
<dbReference type="GO" id="GO:0045892">
    <property type="term" value="P:negative regulation of DNA-templated transcription"/>
    <property type="evidence" value="ECO:0007669"/>
    <property type="project" value="TreeGrafter"/>
</dbReference>
<evidence type="ECO:0000256" key="1">
    <source>
        <dbReference type="ARBA" id="ARBA00023015"/>
    </source>
</evidence>
<dbReference type="PANTHER" id="PTHR30136">
    <property type="entry name" value="HELIX-TURN-HELIX TRANSCRIPTIONAL REGULATOR, ICLR FAMILY"/>
    <property type="match status" value="1"/>
</dbReference>
<dbReference type="RefSeq" id="WP_085145198.1">
    <property type="nucleotide sequence ID" value="NZ_JACKUA010000026.1"/>
</dbReference>
<evidence type="ECO:0000256" key="2">
    <source>
        <dbReference type="ARBA" id="ARBA00023125"/>
    </source>
</evidence>
<dbReference type="Proteomes" id="UP000193964">
    <property type="component" value="Unassembled WGS sequence"/>
</dbReference>
<evidence type="ECO:0000259" key="5">
    <source>
        <dbReference type="PROSITE" id="PS51078"/>
    </source>
</evidence>
<dbReference type="InterPro" id="IPR029016">
    <property type="entry name" value="GAF-like_dom_sf"/>
</dbReference>